<feature type="region of interest" description="Disordered" evidence="2">
    <location>
        <begin position="1"/>
        <end position="30"/>
    </location>
</feature>
<reference evidence="5" key="1">
    <citation type="journal article" date="2023" name="IMA Fungus">
        <title>Comparative genomic study of the Penicillium genus elucidates a diverse pangenome and 15 lateral gene transfer events.</title>
        <authorList>
            <person name="Petersen C."/>
            <person name="Sorensen T."/>
            <person name="Nielsen M.R."/>
            <person name="Sondergaard T.E."/>
            <person name="Sorensen J.L."/>
            <person name="Fitzpatrick D.A."/>
            <person name="Frisvad J.C."/>
            <person name="Nielsen K.L."/>
        </authorList>
    </citation>
    <scope>NUCLEOTIDE SEQUENCE</scope>
    <source>
        <strain evidence="5">IBT 17514</strain>
    </source>
</reference>
<dbReference type="PANTHER" id="PTHR10039:SF14">
    <property type="entry name" value="NACHT DOMAIN-CONTAINING PROTEIN"/>
    <property type="match status" value="1"/>
</dbReference>
<dbReference type="EMBL" id="JAQJAN010000006">
    <property type="protein sequence ID" value="KAJ5727438.1"/>
    <property type="molecule type" value="Genomic_DNA"/>
</dbReference>
<evidence type="ECO:0000259" key="4">
    <source>
        <dbReference type="Pfam" id="PF24883"/>
    </source>
</evidence>
<keyword evidence="6" id="KW-1185">Reference proteome</keyword>
<dbReference type="InterPro" id="IPR031359">
    <property type="entry name" value="NACHT_N"/>
</dbReference>
<feature type="compositionally biased region" description="Basic and acidic residues" evidence="2">
    <location>
        <begin position="15"/>
        <end position="29"/>
    </location>
</feature>
<gene>
    <name evidence="5" type="ORF">N7493_005258</name>
</gene>
<feature type="domain" description="NWD NACHT-NTPase N-terminal" evidence="3">
    <location>
        <begin position="54"/>
        <end position="273"/>
    </location>
</feature>
<name>A0AAD6MWD2_9EURO</name>
<evidence type="ECO:0000313" key="6">
    <source>
        <dbReference type="Proteomes" id="UP001215712"/>
    </source>
</evidence>
<feature type="domain" description="Nephrocystin 3-like N-terminal" evidence="4">
    <location>
        <begin position="354"/>
        <end position="390"/>
    </location>
</feature>
<evidence type="ECO:0008006" key="7">
    <source>
        <dbReference type="Google" id="ProtNLM"/>
    </source>
</evidence>
<protein>
    <recommendedName>
        <fullName evidence="7">NWD NACHT-NTPase N-terminal domain-containing protein</fullName>
    </recommendedName>
</protein>
<comment type="caution">
    <text evidence="5">The sequence shown here is derived from an EMBL/GenBank/DDBJ whole genome shotgun (WGS) entry which is preliminary data.</text>
</comment>
<dbReference type="SUPFAM" id="SSF52540">
    <property type="entry name" value="P-loop containing nucleoside triphosphate hydrolases"/>
    <property type="match status" value="1"/>
</dbReference>
<dbReference type="Gene3D" id="3.40.50.300">
    <property type="entry name" value="P-loop containing nucleotide triphosphate hydrolases"/>
    <property type="match status" value="1"/>
</dbReference>
<feature type="domain" description="Nephrocystin 3-like N-terminal" evidence="4">
    <location>
        <begin position="444"/>
        <end position="488"/>
    </location>
</feature>
<accession>A0AAD6MWD2</accession>
<dbReference type="InterPro" id="IPR056884">
    <property type="entry name" value="NPHP3-like_N"/>
</dbReference>
<dbReference type="AlphaFoldDB" id="A0AAD6MWD2"/>
<dbReference type="Pfam" id="PF24883">
    <property type="entry name" value="NPHP3_N"/>
    <property type="match status" value="2"/>
</dbReference>
<keyword evidence="1" id="KW-0677">Repeat</keyword>
<organism evidence="5 6">
    <name type="scientific">Penicillium malachiteum</name>
    <dbReference type="NCBI Taxonomy" id="1324776"/>
    <lineage>
        <taxon>Eukaryota</taxon>
        <taxon>Fungi</taxon>
        <taxon>Dikarya</taxon>
        <taxon>Ascomycota</taxon>
        <taxon>Pezizomycotina</taxon>
        <taxon>Eurotiomycetes</taxon>
        <taxon>Eurotiomycetidae</taxon>
        <taxon>Eurotiales</taxon>
        <taxon>Aspergillaceae</taxon>
        <taxon>Penicillium</taxon>
    </lineage>
</organism>
<evidence type="ECO:0000256" key="2">
    <source>
        <dbReference type="SAM" id="MobiDB-lite"/>
    </source>
</evidence>
<sequence length="584" mass="66028">MKFRRLTEFVRGSSHHNERPKEVKNEHTSHANTVTSLEPTSNFDTVRIFFEGYWKDAYDKLQLEDPKLVESYKKTLLQRIAEGDESPSGSNDDHILEGFTKGRLQQIEKAQVRLEISEREIIAREQVRRIMNVIISVKDFISTAVSSEPHAALAWAGILVLMNPIIKSTTRGDDAMDYFEKISKLMVMYRVVESTSIDSSPRAGPGQAKSLSDLASSIKAQMIALYCQILKYQIRLSKHLNKSGFLRCVEDLAATDDWKGMFQEIDNLDHSIRESLDTLNTHTLQRIDTQVLELHQQIAMSTQIMVDARDNVKEAKEAQLLSRLRIVEGAAVDCDDDQDTKSDCLEGTQVNTLKRIQSWLESPHSQNMFWLSGMAGTGKSTISRTVAKACHLNLSMVTNDPLQRRNMVLGGMTMTEKLPRASLLLFAEALRSTYPLSRVMNMVPLTLVLVIDALDECESEKDIDTVIQLFNQAAVLDTISLRLFITSRPDIHIHSSFDGISEEQNSAFQAHELQKVKISNSDDDDDITKFLRFKIPPIAQKRRLEKAGLAKSGPNNLRKSLTGSLYMRQRHADSLVTYICLKVK</sequence>
<evidence type="ECO:0000256" key="1">
    <source>
        <dbReference type="ARBA" id="ARBA00022737"/>
    </source>
</evidence>
<evidence type="ECO:0000259" key="3">
    <source>
        <dbReference type="Pfam" id="PF17100"/>
    </source>
</evidence>
<dbReference type="PANTHER" id="PTHR10039">
    <property type="entry name" value="AMELOGENIN"/>
    <property type="match status" value="1"/>
</dbReference>
<dbReference type="Pfam" id="PF17100">
    <property type="entry name" value="NACHT_N"/>
    <property type="match status" value="1"/>
</dbReference>
<reference evidence="5" key="2">
    <citation type="submission" date="2023-01" db="EMBL/GenBank/DDBJ databases">
        <authorList>
            <person name="Petersen C."/>
        </authorList>
    </citation>
    <scope>NUCLEOTIDE SEQUENCE</scope>
    <source>
        <strain evidence="5">IBT 17514</strain>
    </source>
</reference>
<dbReference type="InterPro" id="IPR027417">
    <property type="entry name" value="P-loop_NTPase"/>
</dbReference>
<proteinExistence type="predicted"/>
<evidence type="ECO:0000313" key="5">
    <source>
        <dbReference type="EMBL" id="KAJ5727438.1"/>
    </source>
</evidence>
<dbReference type="Proteomes" id="UP001215712">
    <property type="component" value="Unassembled WGS sequence"/>
</dbReference>